<feature type="transmembrane region" description="Helical" evidence="1">
    <location>
        <begin position="101"/>
        <end position="120"/>
    </location>
</feature>
<evidence type="ECO:0000256" key="1">
    <source>
        <dbReference type="SAM" id="Phobius"/>
    </source>
</evidence>
<keyword evidence="1" id="KW-0812">Transmembrane</keyword>
<evidence type="ECO:0000313" key="2">
    <source>
        <dbReference type="EMBL" id="XAY07810.1"/>
    </source>
</evidence>
<feature type="transmembrane region" description="Helical" evidence="1">
    <location>
        <begin position="165"/>
        <end position="182"/>
    </location>
</feature>
<feature type="transmembrane region" description="Helical" evidence="1">
    <location>
        <begin position="140"/>
        <end position="158"/>
    </location>
</feature>
<dbReference type="Pfam" id="PF20334">
    <property type="entry name" value="DUF6629"/>
    <property type="match status" value="1"/>
</dbReference>
<dbReference type="AlphaFoldDB" id="A0AAU7B1D4"/>
<feature type="transmembrane region" description="Helical" evidence="1">
    <location>
        <begin position="67"/>
        <end position="89"/>
    </location>
</feature>
<protein>
    <submittedName>
        <fullName evidence="2">Uncharacterized protein</fullName>
    </submittedName>
</protein>
<dbReference type="RefSeq" id="WP_354699000.1">
    <property type="nucleotide sequence ID" value="NZ_CP114014.1"/>
</dbReference>
<keyword evidence="1" id="KW-0472">Membrane</keyword>
<name>A0AAU7B1D4_9ACTN</name>
<feature type="transmembrane region" description="Helical" evidence="1">
    <location>
        <begin position="6"/>
        <end position="26"/>
    </location>
</feature>
<dbReference type="KEGG" id="parq:DSM112329_04701"/>
<dbReference type="EMBL" id="CP114014">
    <property type="protein sequence ID" value="XAY07810.1"/>
    <property type="molecule type" value="Genomic_DNA"/>
</dbReference>
<keyword evidence="1" id="KW-1133">Transmembrane helix</keyword>
<gene>
    <name evidence="2" type="ORF">DSM112329_04701</name>
</gene>
<organism evidence="2">
    <name type="scientific">Paraconexibacter sp. AEG42_29</name>
    <dbReference type="NCBI Taxonomy" id="2997339"/>
    <lineage>
        <taxon>Bacteria</taxon>
        <taxon>Bacillati</taxon>
        <taxon>Actinomycetota</taxon>
        <taxon>Thermoleophilia</taxon>
        <taxon>Solirubrobacterales</taxon>
        <taxon>Paraconexibacteraceae</taxon>
        <taxon>Paraconexibacter</taxon>
    </lineage>
</organism>
<reference evidence="2" key="1">
    <citation type="submission" date="2022-12" db="EMBL/GenBank/DDBJ databases">
        <title>Paraconexibacter alkalitolerans sp. nov. and Baekduia alba sp. nov., isolated from soil and emended description of the genera Paraconexibacter (Chun et al., 2020) and Baekduia (An et al., 2020).</title>
        <authorList>
            <person name="Vieira S."/>
            <person name="Huber K.J."/>
            <person name="Geppert A."/>
            <person name="Wolf J."/>
            <person name="Neumann-Schaal M."/>
            <person name="Muesken M."/>
            <person name="Overmann J."/>
        </authorList>
    </citation>
    <scope>NUCLEOTIDE SEQUENCE</scope>
    <source>
        <strain evidence="2">AEG42_29</strain>
    </source>
</reference>
<accession>A0AAU7B1D4</accession>
<feature type="transmembrane region" description="Helical" evidence="1">
    <location>
        <begin position="188"/>
        <end position="207"/>
    </location>
</feature>
<sequence length="220" mass="23499">MCFSPAADFAIAAAISPVAVASLRLVRRREQLLVAALPAVFAAHQFVEGFVWLGLEGHVSSGLQHAATLIYLLVAQALLPVLVPVALLLVEPDSVRRQRWLWPLAVLGLAVGVRMLVNLLTHPITASASDHVVIYEADRGFGGFTAVAYVLATCGPAICSSQRMLRWFGVANLVGLLGAALIRVAAVTSVWCAYAAFASILVLVYLYDSRKDRGRPVPAT</sequence>
<dbReference type="InterPro" id="IPR046737">
    <property type="entry name" value="DUF6629"/>
</dbReference>
<feature type="transmembrane region" description="Helical" evidence="1">
    <location>
        <begin position="33"/>
        <end position="55"/>
    </location>
</feature>
<proteinExistence type="predicted"/>